<evidence type="ECO:0000256" key="8">
    <source>
        <dbReference type="ARBA" id="ARBA00023136"/>
    </source>
</evidence>
<comment type="subcellular location">
    <subcellularLocation>
        <location evidence="2">Membrane</location>
    </subcellularLocation>
    <subcellularLocation>
        <location evidence="11">Mitochondrion inner membrane</location>
        <topology evidence="11">Single-pass membrane protein</topology>
    </subcellularLocation>
</comment>
<accession>A0A6A6BEC4</accession>
<name>A0A6A6BEC4_9PEZI</name>
<sequence>MGFTTGFLGGFTLTSSVLYLTVVLHQRNRLQQSLALRQSSLALGNIVEPQPTFVPPSARERHAGLAETAKDRWNGEVERFVKKAYEVDWSEVRDNAEAQVTNVWRRIVESANK</sequence>
<evidence type="ECO:0000313" key="13">
    <source>
        <dbReference type="Proteomes" id="UP000799438"/>
    </source>
</evidence>
<dbReference type="OrthoDB" id="4037694at2759"/>
<keyword evidence="6 11" id="KW-1133">Transmembrane helix</keyword>
<comment type="function">
    <text evidence="1 11">Component of the MICOS complex, a large protein complex of the mitochondrial inner membrane that plays crucial roles in the maintenance of crista junctions, inner membrane architecture, and formation of contact sites to the outer membrane.</text>
</comment>
<protein>
    <recommendedName>
        <fullName evidence="4 11">MICOS complex subunit MIC12</fullName>
    </recommendedName>
    <alternativeName>
        <fullName evidence="10 11">Altered inheritance of mitochondria protein 5, mitochondrial</fullName>
    </alternativeName>
    <alternativeName>
        <fullName evidence="9 11">Found in mitochondrial proteome protein 51</fullName>
    </alternativeName>
</protein>
<evidence type="ECO:0000256" key="9">
    <source>
        <dbReference type="ARBA" id="ARBA00032159"/>
    </source>
</evidence>
<dbReference type="AlphaFoldDB" id="A0A6A6BEC4"/>
<comment type="subunit">
    <text evidence="11">Component of the mitochondrial contact site and cristae organizing system (MICOS) complex.</text>
</comment>
<dbReference type="GO" id="GO:0044284">
    <property type="term" value="C:mitochondrial crista junction"/>
    <property type="evidence" value="ECO:0007669"/>
    <property type="project" value="InterPro"/>
</dbReference>
<dbReference type="EMBL" id="ML995484">
    <property type="protein sequence ID" value="KAF2142512.1"/>
    <property type="molecule type" value="Genomic_DNA"/>
</dbReference>
<evidence type="ECO:0000256" key="5">
    <source>
        <dbReference type="ARBA" id="ARBA00022692"/>
    </source>
</evidence>
<keyword evidence="11" id="KW-0999">Mitochondrion inner membrane</keyword>
<keyword evidence="7 11" id="KW-0496">Mitochondrion</keyword>
<dbReference type="RefSeq" id="XP_033398224.1">
    <property type="nucleotide sequence ID" value="XM_033538129.1"/>
</dbReference>
<organism evidence="12 13">
    <name type="scientific">Aplosporella prunicola CBS 121167</name>
    <dbReference type="NCBI Taxonomy" id="1176127"/>
    <lineage>
        <taxon>Eukaryota</taxon>
        <taxon>Fungi</taxon>
        <taxon>Dikarya</taxon>
        <taxon>Ascomycota</taxon>
        <taxon>Pezizomycotina</taxon>
        <taxon>Dothideomycetes</taxon>
        <taxon>Dothideomycetes incertae sedis</taxon>
        <taxon>Botryosphaeriales</taxon>
        <taxon>Aplosporellaceae</taxon>
        <taxon>Aplosporella</taxon>
    </lineage>
</organism>
<evidence type="ECO:0000313" key="12">
    <source>
        <dbReference type="EMBL" id="KAF2142512.1"/>
    </source>
</evidence>
<evidence type="ECO:0000256" key="1">
    <source>
        <dbReference type="ARBA" id="ARBA00002689"/>
    </source>
</evidence>
<evidence type="ECO:0000256" key="10">
    <source>
        <dbReference type="ARBA" id="ARBA00032985"/>
    </source>
</evidence>
<keyword evidence="5 11" id="KW-0812">Transmembrane</keyword>
<keyword evidence="8 11" id="KW-0472">Membrane</keyword>
<feature type="transmembrane region" description="Helical" evidence="11">
    <location>
        <begin position="6"/>
        <end position="24"/>
    </location>
</feature>
<reference evidence="12" key="1">
    <citation type="journal article" date="2020" name="Stud. Mycol.">
        <title>101 Dothideomycetes genomes: a test case for predicting lifestyles and emergence of pathogens.</title>
        <authorList>
            <person name="Haridas S."/>
            <person name="Albert R."/>
            <person name="Binder M."/>
            <person name="Bloem J."/>
            <person name="Labutti K."/>
            <person name="Salamov A."/>
            <person name="Andreopoulos B."/>
            <person name="Baker S."/>
            <person name="Barry K."/>
            <person name="Bills G."/>
            <person name="Bluhm B."/>
            <person name="Cannon C."/>
            <person name="Castanera R."/>
            <person name="Culley D."/>
            <person name="Daum C."/>
            <person name="Ezra D."/>
            <person name="Gonzalez J."/>
            <person name="Henrissat B."/>
            <person name="Kuo A."/>
            <person name="Liang C."/>
            <person name="Lipzen A."/>
            <person name="Lutzoni F."/>
            <person name="Magnuson J."/>
            <person name="Mondo S."/>
            <person name="Nolan M."/>
            <person name="Ohm R."/>
            <person name="Pangilinan J."/>
            <person name="Park H.-J."/>
            <person name="Ramirez L."/>
            <person name="Alfaro M."/>
            <person name="Sun H."/>
            <person name="Tritt A."/>
            <person name="Yoshinaga Y."/>
            <person name="Zwiers L.-H."/>
            <person name="Turgeon B."/>
            <person name="Goodwin S."/>
            <person name="Spatafora J."/>
            <person name="Crous P."/>
            <person name="Grigoriev I."/>
        </authorList>
    </citation>
    <scope>NUCLEOTIDE SEQUENCE</scope>
    <source>
        <strain evidence="12">CBS 121167</strain>
    </source>
</reference>
<evidence type="ECO:0000256" key="7">
    <source>
        <dbReference type="ARBA" id="ARBA00023128"/>
    </source>
</evidence>
<comment type="similarity">
    <text evidence="3 11">Belongs to the MICOS complex subunit Mic12 family.</text>
</comment>
<evidence type="ECO:0000256" key="3">
    <source>
        <dbReference type="ARBA" id="ARBA00009188"/>
    </source>
</evidence>
<proteinExistence type="inferred from homology"/>
<evidence type="ECO:0000256" key="2">
    <source>
        <dbReference type="ARBA" id="ARBA00004370"/>
    </source>
</evidence>
<dbReference type="InterPro" id="IPR031463">
    <property type="entry name" value="Mic12"/>
</dbReference>
<evidence type="ECO:0000256" key="4">
    <source>
        <dbReference type="ARBA" id="ARBA00018170"/>
    </source>
</evidence>
<dbReference type="GO" id="GO:0061617">
    <property type="term" value="C:MICOS complex"/>
    <property type="evidence" value="ECO:0007669"/>
    <property type="project" value="UniProtKB-UniRule"/>
</dbReference>
<keyword evidence="13" id="KW-1185">Reference proteome</keyword>
<dbReference type="Pfam" id="PF17050">
    <property type="entry name" value="AIM5"/>
    <property type="match status" value="1"/>
</dbReference>
<dbReference type="Proteomes" id="UP000799438">
    <property type="component" value="Unassembled WGS sequence"/>
</dbReference>
<feature type="non-terminal residue" evidence="12">
    <location>
        <position position="113"/>
    </location>
</feature>
<evidence type="ECO:0000256" key="6">
    <source>
        <dbReference type="ARBA" id="ARBA00022989"/>
    </source>
</evidence>
<dbReference type="GO" id="GO:0042407">
    <property type="term" value="P:cristae formation"/>
    <property type="evidence" value="ECO:0007669"/>
    <property type="project" value="InterPro"/>
</dbReference>
<gene>
    <name evidence="12" type="ORF">K452DRAFT_249268</name>
</gene>
<evidence type="ECO:0000256" key="11">
    <source>
        <dbReference type="RuleBase" id="RU363010"/>
    </source>
</evidence>
<dbReference type="GeneID" id="54295625"/>